<organism evidence="1 2">
    <name type="scientific">Hyaloperonospora arabidopsidis (strain Emoy2)</name>
    <name type="common">Downy mildew agent</name>
    <name type="synonym">Peronospora arabidopsidis</name>
    <dbReference type="NCBI Taxonomy" id="559515"/>
    <lineage>
        <taxon>Eukaryota</taxon>
        <taxon>Sar</taxon>
        <taxon>Stramenopiles</taxon>
        <taxon>Oomycota</taxon>
        <taxon>Peronosporomycetes</taxon>
        <taxon>Peronosporales</taxon>
        <taxon>Peronosporaceae</taxon>
        <taxon>Hyaloperonospora</taxon>
    </lineage>
</organism>
<evidence type="ECO:0000313" key="1">
    <source>
        <dbReference type="EnsemblProtists" id="HpaP805794"/>
    </source>
</evidence>
<dbReference type="Proteomes" id="UP000011713">
    <property type="component" value="Unassembled WGS sequence"/>
</dbReference>
<name>M4BHB8_HYAAE</name>
<dbReference type="AlphaFoldDB" id="M4BHB8"/>
<evidence type="ECO:0000313" key="2">
    <source>
        <dbReference type="Proteomes" id="UP000011713"/>
    </source>
</evidence>
<proteinExistence type="predicted"/>
<sequence>MNGRYFLNVQQNNLTSEGPPNPITYLVTVIPRITHILITYNSCISYKLRSTMLVLWSLTRNSHLSEIYEFSKKQLFIREYSRTLEIIFQYKKCTIEEN</sequence>
<dbReference type="VEuPathDB" id="FungiDB:HpaG805794"/>
<keyword evidence="2" id="KW-1185">Reference proteome</keyword>
<reference evidence="1" key="2">
    <citation type="submission" date="2015-06" db="UniProtKB">
        <authorList>
            <consortium name="EnsemblProtists"/>
        </authorList>
    </citation>
    <scope>IDENTIFICATION</scope>
    <source>
        <strain evidence="1">Emoy2</strain>
    </source>
</reference>
<accession>M4BHB8</accession>
<protein>
    <submittedName>
        <fullName evidence="1">Uncharacterized protein</fullName>
    </submittedName>
</protein>
<dbReference type="EMBL" id="JH598261">
    <property type="status" value="NOT_ANNOTATED_CDS"/>
    <property type="molecule type" value="Genomic_DNA"/>
</dbReference>
<dbReference type="InParanoid" id="M4BHB8"/>
<dbReference type="EnsemblProtists" id="HpaT805794">
    <property type="protein sequence ID" value="HpaP805794"/>
    <property type="gene ID" value="HpaG805794"/>
</dbReference>
<dbReference type="HOGENOM" id="CLU_2338050_0_0_1"/>
<reference evidence="2" key="1">
    <citation type="journal article" date="2010" name="Science">
        <title>Signatures of adaptation to obligate biotrophy in the Hyaloperonospora arabidopsidis genome.</title>
        <authorList>
            <person name="Baxter L."/>
            <person name="Tripathy S."/>
            <person name="Ishaque N."/>
            <person name="Boot N."/>
            <person name="Cabral A."/>
            <person name="Kemen E."/>
            <person name="Thines M."/>
            <person name="Ah-Fong A."/>
            <person name="Anderson R."/>
            <person name="Badejoko W."/>
            <person name="Bittner-Eddy P."/>
            <person name="Boore J.L."/>
            <person name="Chibucos M.C."/>
            <person name="Coates M."/>
            <person name="Dehal P."/>
            <person name="Delehaunty K."/>
            <person name="Dong S."/>
            <person name="Downton P."/>
            <person name="Dumas B."/>
            <person name="Fabro G."/>
            <person name="Fronick C."/>
            <person name="Fuerstenberg S.I."/>
            <person name="Fulton L."/>
            <person name="Gaulin E."/>
            <person name="Govers F."/>
            <person name="Hughes L."/>
            <person name="Humphray S."/>
            <person name="Jiang R.H."/>
            <person name="Judelson H."/>
            <person name="Kamoun S."/>
            <person name="Kyung K."/>
            <person name="Meijer H."/>
            <person name="Minx P."/>
            <person name="Morris P."/>
            <person name="Nelson J."/>
            <person name="Phuntumart V."/>
            <person name="Qutob D."/>
            <person name="Rehmany A."/>
            <person name="Rougon-Cardoso A."/>
            <person name="Ryden P."/>
            <person name="Torto-Alalibo T."/>
            <person name="Studholme D."/>
            <person name="Wang Y."/>
            <person name="Win J."/>
            <person name="Wood J."/>
            <person name="Clifton S.W."/>
            <person name="Rogers J."/>
            <person name="Van den Ackerveken G."/>
            <person name="Jones J.D."/>
            <person name="McDowell J.M."/>
            <person name="Beynon J."/>
            <person name="Tyler B.M."/>
        </authorList>
    </citation>
    <scope>NUCLEOTIDE SEQUENCE [LARGE SCALE GENOMIC DNA]</scope>
    <source>
        <strain evidence="2">Emoy2</strain>
    </source>
</reference>